<organism evidence="2 3">
    <name type="scientific">Pseudoalteromonas denitrificans DSM 6059</name>
    <dbReference type="NCBI Taxonomy" id="1123010"/>
    <lineage>
        <taxon>Bacteria</taxon>
        <taxon>Pseudomonadati</taxon>
        <taxon>Pseudomonadota</taxon>
        <taxon>Gammaproteobacteria</taxon>
        <taxon>Alteromonadales</taxon>
        <taxon>Pseudoalteromonadaceae</taxon>
        <taxon>Pseudoalteromonas</taxon>
    </lineage>
</organism>
<evidence type="ECO:0000256" key="1">
    <source>
        <dbReference type="SAM" id="Phobius"/>
    </source>
</evidence>
<dbReference type="OrthoDB" id="5766534at2"/>
<dbReference type="RefSeq" id="WP_091991693.1">
    <property type="nucleotide sequence ID" value="NZ_FOLO01000090.1"/>
</dbReference>
<evidence type="ECO:0000313" key="3">
    <source>
        <dbReference type="Proteomes" id="UP000198862"/>
    </source>
</evidence>
<dbReference type="AlphaFoldDB" id="A0A1I1UIL5"/>
<accession>A0A1I1UIL5</accession>
<evidence type="ECO:0000313" key="2">
    <source>
        <dbReference type="EMBL" id="SFD70577.1"/>
    </source>
</evidence>
<protein>
    <submittedName>
        <fullName evidence="2">Uncharacterized protein</fullName>
    </submittedName>
</protein>
<proteinExistence type="predicted"/>
<keyword evidence="1" id="KW-0812">Transmembrane</keyword>
<dbReference type="STRING" id="1123010.SAMN02745724_05244"/>
<dbReference type="EMBL" id="FOLO01000090">
    <property type="protein sequence ID" value="SFD70577.1"/>
    <property type="molecule type" value="Genomic_DNA"/>
</dbReference>
<keyword evidence="1" id="KW-1133">Transmembrane helix</keyword>
<keyword evidence="1" id="KW-0472">Membrane</keyword>
<keyword evidence="3" id="KW-1185">Reference proteome</keyword>
<gene>
    <name evidence="2" type="ORF">SAMN02745724_05244</name>
</gene>
<sequence>MHETKTQSVPPKMASMFLSWALPKELCDPILGDLLEEYIQRVSNGNITAANIWYRHQAVKSGLQLMFKGERMMLKNLKKKLLIFALAMLAGGALFYANMEEYQKERISCFMNVHPNCQGNR</sequence>
<feature type="transmembrane region" description="Helical" evidence="1">
    <location>
        <begin position="81"/>
        <end position="99"/>
    </location>
</feature>
<name>A0A1I1UIL5_9GAMM</name>
<dbReference type="Proteomes" id="UP000198862">
    <property type="component" value="Unassembled WGS sequence"/>
</dbReference>
<reference evidence="2 3" key="1">
    <citation type="submission" date="2016-10" db="EMBL/GenBank/DDBJ databases">
        <authorList>
            <person name="de Groot N.N."/>
        </authorList>
    </citation>
    <scope>NUCLEOTIDE SEQUENCE [LARGE SCALE GENOMIC DNA]</scope>
    <source>
        <strain evidence="2 3">DSM 6059</strain>
    </source>
</reference>